<dbReference type="InterPro" id="IPR050700">
    <property type="entry name" value="YIM1/Zinc_Alcohol_DH_Fams"/>
</dbReference>
<protein>
    <submittedName>
        <fullName evidence="2">Zinc-binding dehydrogenase</fullName>
    </submittedName>
</protein>
<dbReference type="GO" id="GO:0016491">
    <property type="term" value="F:oxidoreductase activity"/>
    <property type="evidence" value="ECO:0007669"/>
    <property type="project" value="InterPro"/>
</dbReference>
<reference evidence="2 3" key="1">
    <citation type="submission" date="2019-10" db="EMBL/GenBank/DDBJ databases">
        <title>Nonomuraea sp. nov., isolated from Phyllanthus amarus.</title>
        <authorList>
            <person name="Klykleung N."/>
            <person name="Tanasupawat S."/>
        </authorList>
    </citation>
    <scope>NUCLEOTIDE SEQUENCE [LARGE SCALE GENOMIC DNA]</scope>
    <source>
        <strain evidence="2 3">PA1-10</strain>
    </source>
</reference>
<organism evidence="2 3">
    <name type="scientific">Nonomuraea phyllanthi</name>
    <dbReference type="NCBI Taxonomy" id="2219224"/>
    <lineage>
        <taxon>Bacteria</taxon>
        <taxon>Bacillati</taxon>
        <taxon>Actinomycetota</taxon>
        <taxon>Actinomycetes</taxon>
        <taxon>Streptosporangiales</taxon>
        <taxon>Streptosporangiaceae</taxon>
        <taxon>Nonomuraea</taxon>
    </lineage>
</organism>
<evidence type="ECO:0000313" key="3">
    <source>
        <dbReference type="Proteomes" id="UP000312512"/>
    </source>
</evidence>
<dbReference type="PANTHER" id="PTHR11695:SF294">
    <property type="entry name" value="RETICULON-4-INTERACTING PROTEIN 1, MITOCHONDRIAL"/>
    <property type="match status" value="1"/>
</dbReference>
<sequence length="324" mass="34149">MKAIAHDVYGSAEVLGLREVDRPPVQDDQVLVQVRAAGLDPGVWVFMTGRPYAVRVAAGLTRPRVRVRGRALAGVVTAVGAGVRRFEPGDEVYGTHPGGTFAEYAAVSWQRLAPKPAKLSFEEAAAVPISGVTALQAVRDCGRVRAGQRVMVIGAGGGVGSFAVQIAKASGASVTGVCGAGKEELVRSLGADEVIDYTRDEVDRDGPRHDVIIDTAGCRPLALLRRALTPRGTLVVAGGGHDAGGLLGGYTRQLRVPFVSMLTGQRLRGLTSRERTQDLEELGRLIESGSVTPAIDRVYPLAETADAMRYLTEGHPAGKIIITV</sequence>
<dbReference type="PANTHER" id="PTHR11695">
    <property type="entry name" value="ALCOHOL DEHYDROGENASE RELATED"/>
    <property type="match status" value="1"/>
</dbReference>
<dbReference type="EMBL" id="VDLX02000002">
    <property type="protein sequence ID" value="KAB8196767.1"/>
    <property type="molecule type" value="Genomic_DNA"/>
</dbReference>
<keyword evidence="3" id="KW-1185">Reference proteome</keyword>
<comment type="caution">
    <text evidence="2">The sequence shown here is derived from an EMBL/GenBank/DDBJ whole genome shotgun (WGS) entry which is preliminary data.</text>
</comment>
<dbReference type="InterPro" id="IPR020843">
    <property type="entry name" value="ER"/>
</dbReference>
<dbReference type="Pfam" id="PF13602">
    <property type="entry name" value="ADH_zinc_N_2"/>
    <property type="match status" value="1"/>
</dbReference>
<dbReference type="Gene3D" id="3.40.50.720">
    <property type="entry name" value="NAD(P)-binding Rossmann-like Domain"/>
    <property type="match status" value="1"/>
</dbReference>
<dbReference type="InterPro" id="IPR013154">
    <property type="entry name" value="ADH-like_N"/>
</dbReference>
<dbReference type="SUPFAM" id="SSF50129">
    <property type="entry name" value="GroES-like"/>
    <property type="match status" value="1"/>
</dbReference>
<accession>A0A5C4WT02</accession>
<dbReference type="RefSeq" id="WP_139629828.1">
    <property type="nucleotide sequence ID" value="NZ_VDLX02000002.1"/>
</dbReference>
<dbReference type="Pfam" id="PF08240">
    <property type="entry name" value="ADH_N"/>
    <property type="match status" value="1"/>
</dbReference>
<feature type="domain" description="Enoyl reductase (ER)" evidence="1">
    <location>
        <begin position="10"/>
        <end position="322"/>
    </location>
</feature>
<dbReference type="InterPro" id="IPR036291">
    <property type="entry name" value="NAD(P)-bd_dom_sf"/>
</dbReference>
<dbReference type="OrthoDB" id="3727682at2"/>
<dbReference type="InterPro" id="IPR011032">
    <property type="entry name" value="GroES-like_sf"/>
</dbReference>
<evidence type="ECO:0000259" key="1">
    <source>
        <dbReference type="SMART" id="SM00829"/>
    </source>
</evidence>
<dbReference type="Gene3D" id="3.90.180.10">
    <property type="entry name" value="Medium-chain alcohol dehydrogenases, catalytic domain"/>
    <property type="match status" value="1"/>
</dbReference>
<gene>
    <name evidence="2" type="ORF">FH608_008705</name>
</gene>
<dbReference type="AlphaFoldDB" id="A0A5C4WT02"/>
<dbReference type="CDD" id="cd08267">
    <property type="entry name" value="MDR1"/>
    <property type="match status" value="1"/>
</dbReference>
<proteinExistence type="predicted"/>
<evidence type="ECO:0000313" key="2">
    <source>
        <dbReference type="EMBL" id="KAB8196767.1"/>
    </source>
</evidence>
<dbReference type="SUPFAM" id="SSF51735">
    <property type="entry name" value="NAD(P)-binding Rossmann-fold domains"/>
    <property type="match status" value="1"/>
</dbReference>
<dbReference type="Proteomes" id="UP000312512">
    <property type="component" value="Unassembled WGS sequence"/>
</dbReference>
<dbReference type="SMART" id="SM00829">
    <property type="entry name" value="PKS_ER"/>
    <property type="match status" value="1"/>
</dbReference>
<name>A0A5C4WT02_9ACTN</name>